<dbReference type="AlphaFoldDB" id="A0A814A4M0"/>
<accession>A0A814A4M0</accession>
<feature type="chain" id="PRO_5032376142" description="Apple domain-containing protein" evidence="1">
    <location>
        <begin position="23"/>
        <end position="262"/>
    </location>
</feature>
<evidence type="ECO:0000256" key="1">
    <source>
        <dbReference type="SAM" id="SignalP"/>
    </source>
</evidence>
<feature type="signal peptide" evidence="1">
    <location>
        <begin position="1"/>
        <end position="22"/>
    </location>
</feature>
<dbReference type="SUPFAM" id="SSF51092">
    <property type="entry name" value="Vitelline membrane outer protein-I (VMO-I)"/>
    <property type="match status" value="1"/>
</dbReference>
<dbReference type="OrthoDB" id="6344411at2759"/>
<keyword evidence="4" id="KW-1185">Reference proteome</keyword>
<evidence type="ECO:0000313" key="3">
    <source>
        <dbReference type="EMBL" id="CAF0909460.1"/>
    </source>
</evidence>
<dbReference type="Pfam" id="PF00024">
    <property type="entry name" value="PAN_1"/>
    <property type="match status" value="1"/>
</dbReference>
<dbReference type="EMBL" id="CAJNOC010002052">
    <property type="protein sequence ID" value="CAF0909460.1"/>
    <property type="molecule type" value="Genomic_DNA"/>
</dbReference>
<proteinExistence type="predicted"/>
<dbReference type="Proteomes" id="UP000663879">
    <property type="component" value="Unassembled WGS sequence"/>
</dbReference>
<feature type="domain" description="Apple" evidence="2">
    <location>
        <begin position="26"/>
        <end position="79"/>
    </location>
</feature>
<dbReference type="InterPro" id="IPR036706">
    <property type="entry name" value="VOMI_sf"/>
</dbReference>
<dbReference type="InterPro" id="IPR005515">
    <property type="entry name" value="VOMI"/>
</dbReference>
<protein>
    <recommendedName>
        <fullName evidence="2">Apple domain-containing protein</fullName>
    </recommendedName>
</protein>
<dbReference type="PANTHER" id="PTHR18841:SF0">
    <property type="entry name" value="VITELLINE MEMBRANE OUTER LAYER 1 HOMOLOG A-RELATED"/>
    <property type="match status" value="1"/>
</dbReference>
<gene>
    <name evidence="3" type="ORF">OXX778_LOCUS11822</name>
</gene>
<keyword evidence="1" id="KW-0732">Signal</keyword>
<dbReference type="GO" id="GO:0005615">
    <property type="term" value="C:extracellular space"/>
    <property type="evidence" value="ECO:0007669"/>
    <property type="project" value="TreeGrafter"/>
</dbReference>
<reference evidence="3" key="1">
    <citation type="submission" date="2021-02" db="EMBL/GenBank/DDBJ databases">
        <authorList>
            <person name="Nowell W R."/>
        </authorList>
    </citation>
    <scope>NUCLEOTIDE SEQUENCE</scope>
    <source>
        <strain evidence="3">Ploen Becks lab</strain>
    </source>
</reference>
<evidence type="ECO:0000259" key="2">
    <source>
        <dbReference type="Pfam" id="PF00024"/>
    </source>
</evidence>
<dbReference type="Gene3D" id="2.100.10.20">
    <property type="entry name" value="Vitelline membrane outer layer protein I (VOMI)"/>
    <property type="match status" value="1"/>
</dbReference>
<dbReference type="PANTHER" id="PTHR18841">
    <property type="entry name" value="VITELLINE MEMBRANE OUTER LAYER PROTEIN I-RELATED"/>
    <property type="match status" value="1"/>
</dbReference>
<sequence length="262" mass="29589">MIFSNLLILILIITEPSLIVNSDFFIKNLNYELLSEPKLILKNITSITRCLSRCLVDSSCYFANFNYEICQFYNLNAVLSKNYSNKRIIYTKRSNGIISSVNNPFGVDWGIWGPIEECDQNDYVVGFRTKLDPFQGTFYDDTALNCVELICSNGKRLKSSESQWGSWNTNFKNCSSGQKVNGFSYGMEQNQGTGDDSATNVIRLKCTDNSIIQSKEGHEYTTIISILCPYGVIVGLRTQINQNINAEDNTGLNNVEFICKLN</sequence>
<dbReference type="Pfam" id="PF03762">
    <property type="entry name" value="VOMI"/>
    <property type="match status" value="1"/>
</dbReference>
<organism evidence="3 4">
    <name type="scientific">Brachionus calyciflorus</name>
    <dbReference type="NCBI Taxonomy" id="104777"/>
    <lineage>
        <taxon>Eukaryota</taxon>
        <taxon>Metazoa</taxon>
        <taxon>Spiralia</taxon>
        <taxon>Gnathifera</taxon>
        <taxon>Rotifera</taxon>
        <taxon>Eurotatoria</taxon>
        <taxon>Monogononta</taxon>
        <taxon>Pseudotrocha</taxon>
        <taxon>Ploima</taxon>
        <taxon>Brachionidae</taxon>
        <taxon>Brachionus</taxon>
    </lineage>
</organism>
<dbReference type="InterPro" id="IPR003609">
    <property type="entry name" value="Pan_app"/>
</dbReference>
<comment type="caution">
    <text evidence="3">The sequence shown here is derived from an EMBL/GenBank/DDBJ whole genome shotgun (WGS) entry which is preliminary data.</text>
</comment>
<evidence type="ECO:0000313" key="4">
    <source>
        <dbReference type="Proteomes" id="UP000663879"/>
    </source>
</evidence>
<name>A0A814A4M0_9BILA</name>